<reference evidence="3" key="1">
    <citation type="journal article" date="2019" name="Int. J. Syst. Evol. Microbiol.">
        <title>The Global Catalogue of Microorganisms (GCM) 10K type strain sequencing project: providing services to taxonomists for standard genome sequencing and annotation.</title>
        <authorList>
            <consortium name="The Broad Institute Genomics Platform"/>
            <consortium name="The Broad Institute Genome Sequencing Center for Infectious Disease"/>
            <person name="Wu L."/>
            <person name="Ma J."/>
        </authorList>
    </citation>
    <scope>NUCLEOTIDE SEQUENCE [LARGE SCALE GENOMIC DNA]</scope>
    <source>
        <strain evidence="3">JCM 19129</strain>
    </source>
</reference>
<dbReference type="NCBIfam" id="TIGR04088">
    <property type="entry name" value="cognate_SipW"/>
    <property type="match status" value="1"/>
</dbReference>
<dbReference type="InterPro" id="IPR023833">
    <property type="entry name" value="Signal_pept_SipW-depend-type"/>
</dbReference>
<accession>A0ABP9G137</accession>
<name>A0ABP9G137_9MICC</name>
<protein>
    <recommendedName>
        <fullName evidence="4">Ribosomally synthesized peptide with SipW-like signal peptide</fullName>
    </recommendedName>
</protein>
<comment type="caution">
    <text evidence="2">The sequence shown here is derived from an EMBL/GenBank/DDBJ whole genome shotgun (WGS) entry which is preliminary data.</text>
</comment>
<dbReference type="RefSeq" id="WP_345478080.1">
    <property type="nucleotide sequence ID" value="NZ_BAABLW010000007.1"/>
</dbReference>
<proteinExistence type="predicted"/>
<dbReference type="EMBL" id="BAABLW010000007">
    <property type="protein sequence ID" value="GAA4924595.1"/>
    <property type="molecule type" value="Genomic_DNA"/>
</dbReference>
<evidence type="ECO:0000313" key="2">
    <source>
        <dbReference type="EMBL" id="GAA4924595.1"/>
    </source>
</evidence>
<sequence>MNTGETQKKPMRRRRIAAVVAALAVLGVSVTPTVASWSDEASTGGDFQTGQFDLEVRVGNTGEWTPASDGQVQLPFDSLTEGVWAPGDQETVDLQIRLSEDTTHPGVLSKVELESQNALGITWTLGAGHPASTGVLPVVSGRSGVGGPTLESRAFTDITYVDMGDPEMAGEVLLSPGEPLDLRLSFSADEDLEMDAQSDATWTFLVELEN</sequence>
<gene>
    <name evidence="2" type="ORF">GCM10025790_22310</name>
</gene>
<evidence type="ECO:0000313" key="3">
    <source>
        <dbReference type="Proteomes" id="UP001500368"/>
    </source>
</evidence>
<keyword evidence="1" id="KW-0732">Signal</keyword>
<dbReference type="Proteomes" id="UP001500368">
    <property type="component" value="Unassembled WGS sequence"/>
</dbReference>
<evidence type="ECO:0008006" key="4">
    <source>
        <dbReference type="Google" id="ProtNLM"/>
    </source>
</evidence>
<evidence type="ECO:0000256" key="1">
    <source>
        <dbReference type="SAM" id="SignalP"/>
    </source>
</evidence>
<keyword evidence="3" id="KW-1185">Reference proteome</keyword>
<feature type="chain" id="PRO_5047049888" description="Ribosomally synthesized peptide with SipW-like signal peptide" evidence="1">
    <location>
        <begin position="36"/>
        <end position="210"/>
    </location>
</feature>
<feature type="signal peptide" evidence="1">
    <location>
        <begin position="1"/>
        <end position="35"/>
    </location>
</feature>
<organism evidence="2 3">
    <name type="scientific">Nesterenkonia rhizosphaerae</name>
    <dbReference type="NCBI Taxonomy" id="1348272"/>
    <lineage>
        <taxon>Bacteria</taxon>
        <taxon>Bacillati</taxon>
        <taxon>Actinomycetota</taxon>
        <taxon>Actinomycetes</taxon>
        <taxon>Micrococcales</taxon>
        <taxon>Micrococcaceae</taxon>
        <taxon>Nesterenkonia</taxon>
    </lineage>
</organism>